<protein>
    <submittedName>
        <fullName evidence="1">Uncharacterized protein</fullName>
    </submittedName>
</protein>
<organism evidence="1">
    <name type="scientific">Schistocephalus solidus</name>
    <name type="common">Tapeworm</name>
    <dbReference type="NCBI Taxonomy" id="70667"/>
    <lineage>
        <taxon>Eukaryota</taxon>
        <taxon>Metazoa</taxon>
        <taxon>Spiralia</taxon>
        <taxon>Lophotrochozoa</taxon>
        <taxon>Platyhelminthes</taxon>
        <taxon>Cestoda</taxon>
        <taxon>Eucestoda</taxon>
        <taxon>Diphyllobothriidea</taxon>
        <taxon>Diphyllobothriidae</taxon>
        <taxon>Schistocephalus</taxon>
    </lineage>
</organism>
<gene>
    <name evidence="1" type="ORF">TR112418</name>
</gene>
<feature type="non-terminal residue" evidence="1">
    <location>
        <position position="1"/>
    </location>
</feature>
<reference evidence="1" key="1">
    <citation type="submission" date="2016-01" db="EMBL/GenBank/DDBJ databases">
        <title>Reference transcriptome for the parasite Schistocephalus solidus: insights into the molecular evolution of parasitism.</title>
        <authorList>
            <person name="Hebert F.O."/>
            <person name="Grambauer S."/>
            <person name="Barber I."/>
            <person name="Landry C.R."/>
            <person name="Aubin-Horth N."/>
        </authorList>
    </citation>
    <scope>NUCLEOTIDE SEQUENCE</scope>
</reference>
<dbReference type="AlphaFoldDB" id="A0A0X3PHD2"/>
<sequence>LETVALKAAILRLTPDHAVGTVCVVRAVADQWTGSQTAMAPPYPLVLVTLVCIKGVRPCCVTRRRVRRSCQPLRLLPHQTTGQLGRWHEVGGEGEIELDGSAHFPHYNQADALEAIT</sequence>
<proteinExistence type="predicted"/>
<name>A0A0X3PHD2_SCHSO</name>
<feature type="non-terminal residue" evidence="1">
    <location>
        <position position="117"/>
    </location>
</feature>
<accession>A0A0X3PHD2</accession>
<dbReference type="EMBL" id="GEEE01012021">
    <property type="protein sequence ID" value="JAP51204.1"/>
    <property type="molecule type" value="Transcribed_RNA"/>
</dbReference>
<evidence type="ECO:0000313" key="1">
    <source>
        <dbReference type="EMBL" id="JAP51204.1"/>
    </source>
</evidence>